<name>Q1ILC0_KORVE</name>
<dbReference type="AlphaFoldDB" id="Q1ILC0"/>
<dbReference type="PANTHER" id="PTHR39339:SF1">
    <property type="entry name" value="CHAD DOMAIN-CONTAINING PROTEIN"/>
    <property type="match status" value="1"/>
</dbReference>
<evidence type="ECO:0000313" key="4">
    <source>
        <dbReference type="Proteomes" id="UP000002432"/>
    </source>
</evidence>
<evidence type="ECO:0000256" key="1">
    <source>
        <dbReference type="SAM" id="MobiDB-lite"/>
    </source>
</evidence>
<organism evidence="3 4">
    <name type="scientific">Koribacter versatilis (strain Ellin345)</name>
    <dbReference type="NCBI Taxonomy" id="204669"/>
    <lineage>
        <taxon>Bacteria</taxon>
        <taxon>Pseudomonadati</taxon>
        <taxon>Acidobacteriota</taxon>
        <taxon>Terriglobia</taxon>
        <taxon>Terriglobales</taxon>
        <taxon>Candidatus Korobacteraceae</taxon>
        <taxon>Candidatus Korobacter</taxon>
    </lineage>
</organism>
<dbReference type="Gene3D" id="1.40.20.10">
    <property type="entry name" value="CHAD domain"/>
    <property type="match status" value="1"/>
</dbReference>
<keyword evidence="4" id="KW-1185">Reference proteome</keyword>
<dbReference type="HOGENOM" id="CLU_885049_0_0_0"/>
<evidence type="ECO:0000313" key="3">
    <source>
        <dbReference type="EMBL" id="ABF42330.1"/>
    </source>
</evidence>
<gene>
    <name evidence="3" type="ordered locus">Acid345_3329</name>
</gene>
<evidence type="ECO:0000259" key="2">
    <source>
        <dbReference type="PROSITE" id="PS51708"/>
    </source>
</evidence>
<dbReference type="Proteomes" id="UP000002432">
    <property type="component" value="Chromosome"/>
</dbReference>
<dbReference type="PROSITE" id="PS51708">
    <property type="entry name" value="CHAD"/>
    <property type="match status" value="1"/>
</dbReference>
<sequence length="314" mass="35145">MKSGIFLAPVTNSSKRNTPSRRRTRYIPREPEAHAVYLFRKLSRLLRANRTAPEARSVHLLRTTIRRIQTLAQSLGEEKNKPFAKLDNLLKEIFEKAGRVRDLDVQLDALHNISLPSIEEDKRLLLNYLQRQRAKRAKKLATLVEDELAGRLQRRQTRAKALILEKVHQRSDGTAKKAVDLHKEVAPLLAQLHHGNFDTTSLHELRLVVKHVRYAAEAAGEAQAVTLLKPAQDAIGIWHDWINLIDTADEVLGPLPGHPLMTILRGKIRARFNDAVAALKPLEAQLSELLEIGKRPGPVLVVPNVPLASAATAG</sequence>
<dbReference type="InterPro" id="IPR038186">
    <property type="entry name" value="CHAD_dom_sf"/>
</dbReference>
<dbReference type="KEGG" id="aba:Acid345_3329"/>
<protein>
    <recommendedName>
        <fullName evidence="2">CHAD domain-containing protein</fullName>
    </recommendedName>
</protein>
<feature type="domain" description="CHAD" evidence="2">
    <location>
        <begin position="17"/>
        <end position="295"/>
    </location>
</feature>
<dbReference type="Pfam" id="PF05235">
    <property type="entry name" value="CHAD"/>
    <property type="match status" value="1"/>
</dbReference>
<dbReference type="SMART" id="SM00880">
    <property type="entry name" value="CHAD"/>
    <property type="match status" value="1"/>
</dbReference>
<dbReference type="STRING" id="204669.Acid345_3329"/>
<reference evidence="3 4" key="1">
    <citation type="journal article" date="2009" name="Appl. Environ. Microbiol.">
        <title>Three genomes from the phylum Acidobacteria provide insight into the lifestyles of these microorganisms in soils.</title>
        <authorList>
            <person name="Ward N.L."/>
            <person name="Challacombe J.F."/>
            <person name="Janssen P.H."/>
            <person name="Henrissat B."/>
            <person name="Coutinho P.M."/>
            <person name="Wu M."/>
            <person name="Xie G."/>
            <person name="Haft D.H."/>
            <person name="Sait M."/>
            <person name="Badger J."/>
            <person name="Barabote R.D."/>
            <person name="Bradley B."/>
            <person name="Brettin T.S."/>
            <person name="Brinkac L.M."/>
            <person name="Bruce D."/>
            <person name="Creasy T."/>
            <person name="Daugherty S.C."/>
            <person name="Davidsen T.M."/>
            <person name="DeBoy R.T."/>
            <person name="Detter J.C."/>
            <person name="Dodson R.J."/>
            <person name="Durkin A.S."/>
            <person name="Ganapathy A."/>
            <person name="Gwinn-Giglio M."/>
            <person name="Han C.S."/>
            <person name="Khouri H."/>
            <person name="Kiss H."/>
            <person name="Kothari S.P."/>
            <person name="Madupu R."/>
            <person name="Nelson K.E."/>
            <person name="Nelson W.C."/>
            <person name="Paulsen I."/>
            <person name="Penn K."/>
            <person name="Ren Q."/>
            <person name="Rosovitz M.J."/>
            <person name="Selengut J.D."/>
            <person name="Shrivastava S."/>
            <person name="Sullivan S.A."/>
            <person name="Tapia R."/>
            <person name="Thompson L.S."/>
            <person name="Watkins K.L."/>
            <person name="Yang Q."/>
            <person name="Yu C."/>
            <person name="Zafar N."/>
            <person name="Zhou L."/>
            <person name="Kuske C.R."/>
        </authorList>
    </citation>
    <scope>NUCLEOTIDE SEQUENCE [LARGE SCALE GENOMIC DNA]</scope>
    <source>
        <strain evidence="3 4">Ellin345</strain>
    </source>
</reference>
<proteinExistence type="predicted"/>
<dbReference type="InterPro" id="IPR007899">
    <property type="entry name" value="CHAD_dom"/>
</dbReference>
<dbReference type="eggNOG" id="COG5607">
    <property type="taxonomic scope" value="Bacteria"/>
</dbReference>
<dbReference type="EnsemblBacteria" id="ABF42330">
    <property type="protein sequence ID" value="ABF42330"/>
    <property type="gene ID" value="Acid345_3329"/>
</dbReference>
<dbReference type="EMBL" id="CP000360">
    <property type="protein sequence ID" value="ABF42330.1"/>
    <property type="molecule type" value="Genomic_DNA"/>
</dbReference>
<accession>Q1ILC0</accession>
<dbReference type="PANTHER" id="PTHR39339">
    <property type="entry name" value="SLR1444 PROTEIN"/>
    <property type="match status" value="1"/>
</dbReference>
<feature type="region of interest" description="Disordered" evidence="1">
    <location>
        <begin position="1"/>
        <end position="24"/>
    </location>
</feature>